<dbReference type="InterPro" id="IPR029063">
    <property type="entry name" value="SAM-dependent_MTases_sf"/>
</dbReference>
<organism evidence="2 3">
    <name type="scientific">Paucibacter sediminis</name>
    <dbReference type="NCBI Taxonomy" id="3019553"/>
    <lineage>
        <taxon>Bacteria</taxon>
        <taxon>Pseudomonadati</taxon>
        <taxon>Pseudomonadota</taxon>
        <taxon>Betaproteobacteria</taxon>
        <taxon>Burkholderiales</taxon>
        <taxon>Sphaerotilaceae</taxon>
        <taxon>Roseateles</taxon>
    </lineage>
</organism>
<keyword evidence="2" id="KW-0808">Transferase</keyword>
<evidence type="ECO:0000313" key="2">
    <source>
        <dbReference type="EMBL" id="WIT13459.1"/>
    </source>
</evidence>
<accession>A0AA95SY87</accession>
<evidence type="ECO:0000313" key="3">
    <source>
        <dbReference type="Proteomes" id="UP001177769"/>
    </source>
</evidence>
<evidence type="ECO:0000259" key="1">
    <source>
        <dbReference type="Pfam" id="PF13649"/>
    </source>
</evidence>
<dbReference type="InterPro" id="IPR041698">
    <property type="entry name" value="Methyltransf_25"/>
</dbReference>
<dbReference type="PANTHER" id="PTHR43591">
    <property type="entry name" value="METHYLTRANSFERASE"/>
    <property type="match status" value="1"/>
</dbReference>
<dbReference type="Gene3D" id="3.40.50.150">
    <property type="entry name" value="Vaccinia Virus protein VP39"/>
    <property type="match status" value="1"/>
</dbReference>
<dbReference type="GO" id="GO:0008168">
    <property type="term" value="F:methyltransferase activity"/>
    <property type="evidence" value="ECO:0007669"/>
    <property type="project" value="UniProtKB-KW"/>
</dbReference>
<dbReference type="EMBL" id="CP116346">
    <property type="protein sequence ID" value="WIT13459.1"/>
    <property type="molecule type" value="Genomic_DNA"/>
</dbReference>
<dbReference type="RefSeq" id="WP_285234574.1">
    <property type="nucleotide sequence ID" value="NZ_CP116346.1"/>
</dbReference>
<protein>
    <submittedName>
        <fullName evidence="2">Class I SAM-dependent methyltransferase</fullName>
    </submittedName>
</protein>
<sequence>MDARLQRRIQRYGWERAADAYARHWHGPLAGLQAELLALAAPAPGEAVLDVACGAGVVAAAAARAVGPGGRVLGVDLAEAMVQAARQQAQRLGLAQASFMRMDAEQLALPDDAGFDLVLCVLGLMYVPDPAAALRELRRVLRPGGRALLAVWGERARCGWAPLFGIVDAEVRSEVCPLFFGLGQGEALARCCAAAGLRVSAQRRRSDALHYADADAACAAAFAGGPVALAWSRFDAAVRARVQAHYLAALAPWRDGQGYHVPAEYLIVAAERPQA</sequence>
<dbReference type="PANTHER" id="PTHR43591:SF24">
    <property type="entry name" value="2-METHOXY-6-POLYPRENYL-1,4-BENZOQUINOL METHYLASE, MITOCHONDRIAL"/>
    <property type="match status" value="1"/>
</dbReference>
<dbReference type="CDD" id="cd02440">
    <property type="entry name" value="AdoMet_MTases"/>
    <property type="match status" value="1"/>
</dbReference>
<gene>
    <name evidence="2" type="ORF">PFX98_07555</name>
</gene>
<dbReference type="AlphaFoldDB" id="A0AA95SY87"/>
<dbReference type="Proteomes" id="UP001177769">
    <property type="component" value="Chromosome"/>
</dbReference>
<keyword evidence="2" id="KW-0489">Methyltransferase</keyword>
<dbReference type="Pfam" id="PF13649">
    <property type="entry name" value="Methyltransf_25"/>
    <property type="match status" value="1"/>
</dbReference>
<name>A0AA95SY87_9BURK</name>
<proteinExistence type="predicted"/>
<dbReference type="KEGG" id="pais:PFX98_07555"/>
<dbReference type="SUPFAM" id="SSF53335">
    <property type="entry name" value="S-adenosyl-L-methionine-dependent methyltransferases"/>
    <property type="match status" value="1"/>
</dbReference>
<dbReference type="GO" id="GO:0032259">
    <property type="term" value="P:methylation"/>
    <property type="evidence" value="ECO:0007669"/>
    <property type="project" value="UniProtKB-KW"/>
</dbReference>
<reference evidence="2" key="1">
    <citation type="submission" date="2023-01" db="EMBL/GenBank/DDBJ databases">
        <title>Whole genome sequence of Paucibacter sp. S2-9 isolated from pond sediment.</title>
        <authorList>
            <person name="Jung J.Y."/>
        </authorList>
    </citation>
    <scope>NUCLEOTIDE SEQUENCE</scope>
    <source>
        <strain evidence="2">S2-9</strain>
    </source>
</reference>
<keyword evidence="3" id="KW-1185">Reference proteome</keyword>
<feature type="domain" description="Methyltransferase" evidence="1">
    <location>
        <begin position="48"/>
        <end position="145"/>
    </location>
</feature>